<evidence type="ECO:0000313" key="5">
    <source>
        <dbReference type="Proteomes" id="UP000015104"/>
    </source>
</evidence>
<dbReference type="EMBL" id="CAEY01001890">
    <property type="status" value="NOT_ANNOTATED_CDS"/>
    <property type="molecule type" value="Genomic_DNA"/>
</dbReference>
<organism evidence="4 5">
    <name type="scientific">Tetranychus urticae</name>
    <name type="common">Two-spotted spider mite</name>
    <dbReference type="NCBI Taxonomy" id="32264"/>
    <lineage>
        <taxon>Eukaryota</taxon>
        <taxon>Metazoa</taxon>
        <taxon>Ecdysozoa</taxon>
        <taxon>Arthropoda</taxon>
        <taxon>Chelicerata</taxon>
        <taxon>Arachnida</taxon>
        <taxon>Acari</taxon>
        <taxon>Acariformes</taxon>
        <taxon>Trombidiformes</taxon>
        <taxon>Prostigmata</taxon>
        <taxon>Eleutherengona</taxon>
        <taxon>Raphignathae</taxon>
        <taxon>Tetranychoidea</taxon>
        <taxon>Tetranychidae</taxon>
        <taxon>Tetranychus</taxon>
    </lineage>
</organism>
<dbReference type="InterPro" id="IPR012674">
    <property type="entry name" value="Calycin"/>
</dbReference>
<reference evidence="5" key="1">
    <citation type="submission" date="2011-08" db="EMBL/GenBank/DDBJ databases">
        <authorList>
            <person name="Rombauts S."/>
        </authorList>
    </citation>
    <scope>NUCLEOTIDE SEQUENCE</scope>
    <source>
        <strain evidence="5">London</strain>
    </source>
</reference>
<accession>T1K977</accession>
<dbReference type="OrthoDB" id="6475292at2759"/>
<evidence type="ECO:0000256" key="1">
    <source>
        <dbReference type="ARBA" id="ARBA00006889"/>
    </source>
</evidence>
<dbReference type="Pfam" id="PF00061">
    <property type="entry name" value="Lipocalin"/>
    <property type="match status" value="1"/>
</dbReference>
<comment type="similarity">
    <text evidence="1 2">Belongs to the calycin superfamily. Lipocalin family.</text>
</comment>
<dbReference type="PANTHER" id="PTHR10612">
    <property type="entry name" value="APOLIPOPROTEIN D"/>
    <property type="match status" value="1"/>
</dbReference>
<dbReference type="eggNOG" id="KOG4824">
    <property type="taxonomic scope" value="Eukaryota"/>
</dbReference>
<name>T1K977_TETUR</name>
<dbReference type="KEGG" id="tut:107361968"/>
<proteinExistence type="inferred from homology"/>
<feature type="domain" description="Lipocalin/cytosolic fatty-acid binding" evidence="3">
    <location>
        <begin position="43"/>
        <end position="190"/>
    </location>
</feature>
<dbReference type="OMA" id="MICKIVI"/>
<dbReference type="PANTHER" id="PTHR10612:SF49">
    <property type="entry name" value="APOLIPOPROTEIN D-LIKE PROTEIN"/>
    <property type="match status" value="1"/>
</dbReference>
<evidence type="ECO:0000256" key="2">
    <source>
        <dbReference type="PIRNR" id="PIRNR036893"/>
    </source>
</evidence>
<evidence type="ECO:0000259" key="3">
    <source>
        <dbReference type="Pfam" id="PF00061"/>
    </source>
</evidence>
<gene>
    <name evidence="4" type="primary">107361968</name>
</gene>
<dbReference type="Gene3D" id="2.40.128.20">
    <property type="match status" value="1"/>
</dbReference>
<dbReference type="PROSITE" id="PS51257">
    <property type="entry name" value="PROKAR_LIPOPROTEIN"/>
    <property type="match status" value="1"/>
</dbReference>
<feature type="signal peptide" evidence="2">
    <location>
        <begin position="1"/>
        <end position="19"/>
    </location>
</feature>
<dbReference type="SUPFAM" id="SSF50814">
    <property type="entry name" value="Lipocalins"/>
    <property type="match status" value="1"/>
</dbReference>
<dbReference type="GO" id="GO:0005737">
    <property type="term" value="C:cytoplasm"/>
    <property type="evidence" value="ECO:0007669"/>
    <property type="project" value="TreeGrafter"/>
</dbReference>
<dbReference type="InterPro" id="IPR022271">
    <property type="entry name" value="Lipocalin_ApoD"/>
</dbReference>
<dbReference type="GO" id="GO:0006629">
    <property type="term" value="P:lipid metabolic process"/>
    <property type="evidence" value="ECO:0007669"/>
    <property type="project" value="TreeGrafter"/>
</dbReference>
<feature type="chain" id="PRO_5013435550" description="Lipocalin/cytosolic fatty-acid binding domain-containing protein" evidence="2">
    <location>
        <begin position="20"/>
        <end position="200"/>
    </location>
</feature>
<dbReference type="EnsemblMetazoa" id="tetur07g03960.1">
    <property type="protein sequence ID" value="tetur07g03960.1"/>
    <property type="gene ID" value="tetur07g03960"/>
</dbReference>
<keyword evidence="2" id="KW-0732">Signal</keyword>
<dbReference type="GO" id="GO:0000302">
    <property type="term" value="P:response to reactive oxygen species"/>
    <property type="evidence" value="ECO:0007669"/>
    <property type="project" value="TreeGrafter"/>
</dbReference>
<dbReference type="Proteomes" id="UP000015104">
    <property type="component" value="Unassembled WGS sequence"/>
</dbReference>
<dbReference type="HOGENOM" id="CLU_068449_3_0_1"/>
<dbReference type="AlphaFoldDB" id="T1K977"/>
<dbReference type="InterPro" id="IPR000566">
    <property type="entry name" value="Lipocln_cytosolic_FA-bd_dom"/>
</dbReference>
<keyword evidence="5" id="KW-1185">Reference proteome</keyword>
<reference evidence="4" key="2">
    <citation type="submission" date="2015-06" db="UniProtKB">
        <authorList>
            <consortium name="EnsemblMetazoa"/>
        </authorList>
    </citation>
    <scope>IDENTIFICATION</scope>
</reference>
<dbReference type="PIRSF" id="PIRSF036893">
    <property type="entry name" value="Lipocalin_ApoD"/>
    <property type="match status" value="1"/>
</dbReference>
<protein>
    <recommendedName>
        <fullName evidence="3">Lipocalin/cytosolic fatty-acid binding domain-containing protein</fullName>
    </recommendedName>
</protein>
<evidence type="ECO:0000313" key="4">
    <source>
        <dbReference type="EnsemblMetazoa" id="tetur07g03960.1"/>
    </source>
</evidence>
<sequence>MSNKIFFILLACYLGSISCEIFDIGTCPTPTTFSPSDAAKFYGKWYEIARVESGTEKGLRCVTFDIASNASYLSGHPVTQTGFDDKNNEYIYIGNLQMWDDQTVFEYGNFDILDIDLAYGYTVVDTDYDNYAIVLGCSELPPFGYWFPFLLVRIRVAWILSRTPTLDAELQSKLVDLLAKNGVGQSKLTFNKFDSCPSYY</sequence>